<reference evidence="1" key="1">
    <citation type="journal article" date="2012" name="Nat. Genet.">
        <title>Whole-genome sequence of Schistosoma haematobium.</title>
        <authorList>
            <person name="Young N.D."/>
            <person name="Jex A.R."/>
            <person name="Li B."/>
            <person name="Liu S."/>
            <person name="Yang L."/>
            <person name="Xiong Z."/>
            <person name="Li Y."/>
            <person name="Cantacessi C."/>
            <person name="Hall R.S."/>
            <person name="Xu X."/>
            <person name="Chen F."/>
            <person name="Wu X."/>
            <person name="Zerlotini A."/>
            <person name="Oliveira G."/>
            <person name="Hofmann A."/>
            <person name="Zhang G."/>
            <person name="Fang X."/>
            <person name="Kang Y."/>
            <person name="Campbell B.E."/>
            <person name="Loukas A."/>
            <person name="Ranganathan S."/>
            <person name="Rollinson D."/>
            <person name="Rinaldi G."/>
            <person name="Brindley P.J."/>
            <person name="Yang H."/>
            <person name="Wang J."/>
            <person name="Wang J."/>
            <person name="Gasser R.B."/>
        </authorList>
    </citation>
    <scope>NUCLEOTIDE SEQUENCE [LARGE SCALE GENOMIC DNA]</scope>
</reference>
<name>A0A095A0U5_SCHHA</name>
<dbReference type="PROSITE" id="PS51257">
    <property type="entry name" value="PROKAR_LIPOPROTEIN"/>
    <property type="match status" value="1"/>
</dbReference>
<evidence type="ECO:0000313" key="1">
    <source>
        <dbReference type="EMBL" id="KGB40392.1"/>
    </source>
</evidence>
<dbReference type="AlphaFoldDB" id="A0A095A0U5"/>
<dbReference type="EMBL" id="KL251449">
    <property type="protein sequence ID" value="KGB40392.1"/>
    <property type="molecule type" value="Genomic_DNA"/>
</dbReference>
<proteinExistence type="predicted"/>
<protein>
    <submittedName>
        <fullName evidence="1">Uncharacterized protein</fullName>
    </submittedName>
</protein>
<sequence>MKKNNEKFQMFQQIKIIYIARNHSYQITIMFLTACFGEFKKYFTTCMPSHMFLRLLSNPNFVFPAVAINDVVNVLIQNLDYFLGPFIP</sequence>
<organism evidence="1">
    <name type="scientific">Schistosoma haematobium</name>
    <name type="common">Blood fluke</name>
    <dbReference type="NCBI Taxonomy" id="6185"/>
    <lineage>
        <taxon>Eukaryota</taxon>
        <taxon>Metazoa</taxon>
        <taxon>Spiralia</taxon>
        <taxon>Lophotrochozoa</taxon>
        <taxon>Platyhelminthes</taxon>
        <taxon>Trematoda</taxon>
        <taxon>Digenea</taxon>
        <taxon>Strigeidida</taxon>
        <taxon>Schistosomatoidea</taxon>
        <taxon>Schistosomatidae</taxon>
        <taxon>Schistosoma</taxon>
    </lineage>
</organism>
<accession>A0A095A0U5</accession>
<gene>
    <name evidence="1" type="ORF">MS3_08858</name>
</gene>